<organism evidence="1">
    <name type="scientific">Desulfofervidus auxilii</name>
    <dbReference type="NCBI Taxonomy" id="1621989"/>
    <lineage>
        <taxon>Bacteria</taxon>
        <taxon>Pseudomonadati</taxon>
        <taxon>Thermodesulfobacteriota</taxon>
        <taxon>Candidatus Desulfofervidia</taxon>
        <taxon>Candidatus Desulfofervidales</taxon>
        <taxon>Candidatus Desulfofervidaceae</taxon>
        <taxon>Candidatus Desulfofervidus</taxon>
    </lineage>
</organism>
<gene>
    <name evidence="1" type="ORF">ENG63_00635</name>
</gene>
<name>A0A7C0U1K3_DESA2</name>
<feature type="non-terminal residue" evidence="1">
    <location>
        <position position="35"/>
    </location>
</feature>
<dbReference type="Proteomes" id="UP000886289">
    <property type="component" value="Unassembled WGS sequence"/>
</dbReference>
<protein>
    <submittedName>
        <fullName evidence="1">Phosphoribosylformylglycinamidine synthase subunit PurQ</fullName>
    </submittedName>
</protein>
<dbReference type="SUPFAM" id="SSF52317">
    <property type="entry name" value="Class I glutamine amidotransferase-like"/>
    <property type="match status" value="1"/>
</dbReference>
<reference evidence="1" key="1">
    <citation type="journal article" date="2020" name="mSystems">
        <title>Genome- and Community-Level Interaction Insights into Carbon Utilization and Element Cycling Functions of Hydrothermarchaeota in Hydrothermal Sediment.</title>
        <authorList>
            <person name="Zhou Z."/>
            <person name="Liu Y."/>
            <person name="Xu W."/>
            <person name="Pan J."/>
            <person name="Luo Z.H."/>
            <person name="Li M."/>
        </authorList>
    </citation>
    <scope>NUCLEOTIDE SEQUENCE [LARGE SCALE GENOMIC DNA]</scope>
    <source>
        <strain evidence="1">HyVt-233</strain>
    </source>
</reference>
<dbReference type="EMBL" id="DRBS01000025">
    <property type="protein sequence ID" value="HDD43355.1"/>
    <property type="molecule type" value="Genomic_DNA"/>
</dbReference>
<proteinExistence type="predicted"/>
<evidence type="ECO:0000313" key="1">
    <source>
        <dbReference type="EMBL" id="HDD43355.1"/>
    </source>
</evidence>
<sequence length="35" mass="3738">MSKKVRCIVISGYGTNCEVEMAYACKLAGGEVDIV</sequence>
<dbReference type="Gene3D" id="3.40.50.880">
    <property type="match status" value="1"/>
</dbReference>
<accession>A0A7C0U1K3</accession>
<comment type="caution">
    <text evidence="1">The sequence shown here is derived from an EMBL/GenBank/DDBJ whole genome shotgun (WGS) entry which is preliminary data.</text>
</comment>
<dbReference type="InterPro" id="IPR029062">
    <property type="entry name" value="Class_I_gatase-like"/>
</dbReference>
<dbReference type="AlphaFoldDB" id="A0A7C0U1K3"/>